<proteinExistence type="predicted"/>
<feature type="transmembrane region" description="Helical" evidence="2">
    <location>
        <begin position="429"/>
        <end position="454"/>
    </location>
</feature>
<organism evidence="3 4">
    <name type="scientific">Coniochaeta ligniaria NRRL 30616</name>
    <dbReference type="NCBI Taxonomy" id="1408157"/>
    <lineage>
        <taxon>Eukaryota</taxon>
        <taxon>Fungi</taxon>
        <taxon>Dikarya</taxon>
        <taxon>Ascomycota</taxon>
        <taxon>Pezizomycotina</taxon>
        <taxon>Sordariomycetes</taxon>
        <taxon>Sordariomycetidae</taxon>
        <taxon>Coniochaetales</taxon>
        <taxon>Coniochaetaceae</taxon>
        <taxon>Coniochaeta</taxon>
    </lineage>
</organism>
<keyword evidence="2" id="KW-1133">Transmembrane helix</keyword>
<feature type="region of interest" description="Disordered" evidence="1">
    <location>
        <begin position="1"/>
        <end position="55"/>
    </location>
</feature>
<evidence type="ECO:0000313" key="3">
    <source>
        <dbReference type="EMBL" id="OIW35669.1"/>
    </source>
</evidence>
<accession>A0A1J7J886</accession>
<evidence type="ECO:0000256" key="2">
    <source>
        <dbReference type="SAM" id="Phobius"/>
    </source>
</evidence>
<feature type="transmembrane region" description="Helical" evidence="2">
    <location>
        <begin position="397"/>
        <end position="417"/>
    </location>
</feature>
<evidence type="ECO:0000256" key="1">
    <source>
        <dbReference type="SAM" id="MobiDB-lite"/>
    </source>
</evidence>
<keyword evidence="2" id="KW-0812">Transmembrane</keyword>
<feature type="transmembrane region" description="Helical" evidence="2">
    <location>
        <begin position="162"/>
        <end position="182"/>
    </location>
</feature>
<dbReference type="AlphaFoldDB" id="A0A1J7J886"/>
<dbReference type="OrthoDB" id="5428901at2759"/>
<keyword evidence="2" id="KW-0472">Membrane</keyword>
<feature type="non-terminal residue" evidence="3">
    <location>
        <position position="1"/>
    </location>
</feature>
<dbReference type="Pfam" id="PF11915">
    <property type="entry name" value="DUF3433"/>
    <property type="match status" value="1"/>
</dbReference>
<gene>
    <name evidence="3" type="ORF">CONLIGDRAFT_568129</name>
</gene>
<dbReference type="InterPro" id="IPR021840">
    <property type="entry name" value="DUF3433"/>
</dbReference>
<dbReference type="STRING" id="1408157.A0A1J7J886"/>
<feature type="transmembrane region" description="Helical" evidence="2">
    <location>
        <begin position="322"/>
        <end position="349"/>
    </location>
</feature>
<protein>
    <submittedName>
        <fullName evidence="3">Uncharacterized protein</fullName>
    </submittedName>
</protein>
<reference evidence="3 4" key="1">
    <citation type="submission" date="2016-10" db="EMBL/GenBank/DDBJ databases">
        <title>Draft genome sequence of Coniochaeta ligniaria NRRL30616, a lignocellulolytic fungus for bioabatement of inhibitors in plant biomass hydrolysates.</title>
        <authorList>
            <consortium name="DOE Joint Genome Institute"/>
            <person name="Jimenez D.J."/>
            <person name="Hector R.E."/>
            <person name="Riley R."/>
            <person name="Sun H."/>
            <person name="Grigoriev I.V."/>
            <person name="Van Elsas J.D."/>
            <person name="Nichols N.N."/>
        </authorList>
    </citation>
    <scope>NUCLEOTIDE SEQUENCE [LARGE SCALE GENOMIC DNA]</scope>
    <source>
        <strain evidence="3 4">NRRL 30616</strain>
    </source>
</reference>
<evidence type="ECO:0000313" key="4">
    <source>
        <dbReference type="Proteomes" id="UP000182658"/>
    </source>
</evidence>
<feature type="compositionally biased region" description="Low complexity" evidence="1">
    <location>
        <begin position="1"/>
        <end position="43"/>
    </location>
</feature>
<keyword evidence="4" id="KW-1185">Reference proteome</keyword>
<dbReference type="InParanoid" id="A0A1J7J886"/>
<feature type="transmembrane region" description="Helical" evidence="2">
    <location>
        <begin position="296"/>
        <end position="316"/>
    </location>
</feature>
<dbReference type="PANTHER" id="PTHR37544:SF3">
    <property type="entry name" value="SPRAY"/>
    <property type="match status" value="1"/>
</dbReference>
<dbReference type="EMBL" id="KV875093">
    <property type="protein sequence ID" value="OIW35669.1"/>
    <property type="molecule type" value="Genomic_DNA"/>
</dbReference>
<dbReference type="Proteomes" id="UP000182658">
    <property type="component" value="Unassembled WGS sequence"/>
</dbReference>
<sequence>PSTSSVSTSSSSSETSSSPSSGSTLPPQSATATGSTATPSPTGAVGGDPPSQRAIWPSWQVPKSLPNYIPVLASRGFILIATPLYHQLMTHDPVRQLTSPGGASGAALAGSSFGALHIGILSAQIGSAFSAGSFVVDTNYCNTLAAPNDLNPCPPRMSVTPWAIDVVLVCLAIQVIVIVYAMSKWFQKPSGLSADPTTIAGVAAVMGHPEIERQFSAFPGEITQKELKDRIKDQQYKLGVFMTETGLMKYGIMPGEQKEKKSRASFFWNKRSSPSGGSDKVAWLRDWKQNRLYSDLIFATFLLALLGITAAALARVDRPQTVFLATAAASGTGMKVFFAALGIIVSFYWGRLFQDAQTFTAYLPLRSGDARPNPTILLNRHSNPVTAFVPLLKHQHFAAASIAATGLCAELLIVALAGLPYRPGQLRGEFVFCAVMALAIVALMIAQLVLVNLWRRSLPHLPRRPDNIAAVMTYVAGTAMVKDFHGLEELSTSERNKAVRKMRKTYSYRWRKEDDTGRTRWIVDEVPDQEKKAFLDSRGGSRDGV</sequence>
<dbReference type="PANTHER" id="PTHR37544">
    <property type="entry name" value="SPRAY-RELATED"/>
    <property type="match status" value="1"/>
</dbReference>
<name>A0A1J7J886_9PEZI</name>